<protein>
    <submittedName>
        <fullName evidence="6">Fis family transcriptional regulator</fullName>
    </submittedName>
</protein>
<dbReference type="Pfam" id="PF02954">
    <property type="entry name" value="HTH_8"/>
    <property type="match status" value="1"/>
</dbReference>
<dbReference type="Pfam" id="PF06506">
    <property type="entry name" value="PrpR_N"/>
    <property type="match status" value="1"/>
</dbReference>
<name>A0A229UN41_9BACL</name>
<evidence type="ECO:0000313" key="7">
    <source>
        <dbReference type="Proteomes" id="UP000215509"/>
    </source>
</evidence>
<dbReference type="GO" id="GO:0005524">
    <property type="term" value="F:ATP binding"/>
    <property type="evidence" value="ECO:0007669"/>
    <property type="project" value="UniProtKB-KW"/>
</dbReference>
<dbReference type="OrthoDB" id="9771372at2"/>
<dbReference type="InterPro" id="IPR002078">
    <property type="entry name" value="Sigma_54_int"/>
</dbReference>
<dbReference type="Gene3D" id="3.30.450.20">
    <property type="entry name" value="PAS domain"/>
    <property type="match status" value="1"/>
</dbReference>
<dbReference type="Gene3D" id="1.10.8.60">
    <property type="match status" value="1"/>
</dbReference>
<dbReference type="SUPFAM" id="SSF46689">
    <property type="entry name" value="Homeodomain-like"/>
    <property type="match status" value="1"/>
</dbReference>
<dbReference type="CDD" id="cd00009">
    <property type="entry name" value="AAA"/>
    <property type="match status" value="1"/>
</dbReference>
<proteinExistence type="predicted"/>
<reference evidence="6 7" key="1">
    <citation type="submission" date="2017-07" db="EMBL/GenBank/DDBJ databases">
        <title>Genome sequencing and assembly of Paenibacillus rigui.</title>
        <authorList>
            <person name="Mayilraj S."/>
        </authorList>
    </citation>
    <scope>NUCLEOTIDE SEQUENCE [LARGE SCALE GENOMIC DNA]</scope>
    <source>
        <strain evidence="6 7">JCM 16352</strain>
    </source>
</reference>
<dbReference type="InterPro" id="IPR000014">
    <property type="entry name" value="PAS"/>
</dbReference>
<evidence type="ECO:0000256" key="4">
    <source>
        <dbReference type="ARBA" id="ARBA00023163"/>
    </source>
</evidence>
<dbReference type="PANTHER" id="PTHR32071">
    <property type="entry name" value="TRANSCRIPTIONAL REGULATORY PROTEIN"/>
    <property type="match status" value="1"/>
</dbReference>
<evidence type="ECO:0000256" key="2">
    <source>
        <dbReference type="ARBA" id="ARBA00022840"/>
    </source>
</evidence>
<dbReference type="AlphaFoldDB" id="A0A229UN41"/>
<dbReference type="Pfam" id="PF00158">
    <property type="entry name" value="Sigma54_activat"/>
    <property type="match status" value="1"/>
</dbReference>
<dbReference type="InterPro" id="IPR013767">
    <property type="entry name" value="PAS_fold"/>
</dbReference>
<dbReference type="InterPro" id="IPR027417">
    <property type="entry name" value="P-loop_NTPase"/>
</dbReference>
<dbReference type="Gene3D" id="3.40.50.300">
    <property type="entry name" value="P-loop containing nucleotide triphosphate hydrolases"/>
    <property type="match status" value="1"/>
</dbReference>
<evidence type="ECO:0000256" key="1">
    <source>
        <dbReference type="ARBA" id="ARBA00022741"/>
    </source>
</evidence>
<dbReference type="SUPFAM" id="SSF52540">
    <property type="entry name" value="P-loop containing nucleoside triphosphate hydrolases"/>
    <property type="match status" value="1"/>
</dbReference>
<evidence type="ECO:0000256" key="3">
    <source>
        <dbReference type="ARBA" id="ARBA00023015"/>
    </source>
</evidence>
<dbReference type="EMBL" id="NMQW01000025">
    <property type="protein sequence ID" value="OXM84773.1"/>
    <property type="molecule type" value="Genomic_DNA"/>
</dbReference>
<dbReference type="GO" id="GO:0043565">
    <property type="term" value="F:sequence-specific DNA binding"/>
    <property type="evidence" value="ECO:0007669"/>
    <property type="project" value="InterPro"/>
</dbReference>
<dbReference type="SUPFAM" id="SSF55785">
    <property type="entry name" value="PYP-like sensor domain (PAS domain)"/>
    <property type="match status" value="1"/>
</dbReference>
<dbReference type="Pfam" id="PF00989">
    <property type="entry name" value="PAS"/>
    <property type="match status" value="1"/>
</dbReference>
<evidence type="ECO:0000313" key="6">
    <source>
        <dbReference type="EMBL" id="OXM84773.1"/>
    </source>
</evidence>
<keyword evidence="1" id="KW-0547">Nucleotide-binding</keyword>
<dbReference type="PROSITE" id="PS50045">
    <property type="entry name" value="SIGMA54_INTERACT_4"/>
    <property type="match status" value="1"/>
</dbReference>
<dbReference type="Proteomes" id="UP000215509">
    <property type="component" value="Unassembled WGS sequence"/>
</dbReference>
<dbReference type="InterPro" id="IPR058031">
    <property type="entry name" value="AAA_lid_NorR"/>
</dbReference>
<dbReference type="InterPro" id="IPR009057">
    <property type="entry name" value="Homeodomain-like_sf"/>
</dbReference>
<keyword evidence="3" id="KW-0805">Transcription regulation</keyword>
<evidence type="ECO:0000259" key="5">
    <source>
        <dbReference type="PROSITE" id="PS50045"/>
    </source>
</evidence>
<accession>A0A229UN41</accession>
<keyword evidence="4" id="KW-0804">Transcription</keyword>
<sequence>MIYSATKWMIRRLFMKIRVLAIAPYPGLKDVLLDVAGQDEAIQMDVEVADLHEAVPLVQHAQRQGYDMIVSRGGTATLIREHVKVPVVDIPVSGYDILRVLTLIKNTHAKVAIIGFPSICRGVAEVSSLLGLDIPSFAVEHESEVTHALEQAFEFGAEIVLGDMVTIRNAQAMGYRGILITSGKESVADMLGEVHRVYEVHSKGQEKVRFYQQLLDTDARGIVVMDEARRIQYVNRTVCHILRQAEEALLGQNMMLSSPALANVIKQAGESRQSSETEHYVHLFDEQYKVSVIPRETEGRAEYLVYLESLAKWRSERRFEAFIPSRLATFAQLAGSSPTLQKTVHRAKKFAESDRNIWISGERGSGKLKFAQAIHSASQRQQEGFYIISCDEMTEEQMYRLVFGTAQAPGLLQGGYAGTLYLNRADRLSPQAQESILQLLRGSRNFRCIASSSIAMNKLAQRGDYHPDLIYKIGELHLSVPPLREHLEDLEELIRGLIAEHNSQSGKQIVGMRETVLERLTQYDWPGNLPEFESLIQEMLMMTKGHYTEWEEVQDVWERLVQHAGTSGTAAVYAQIDLSGTYEEIEERILWQVLQEEGMNQSKACKRLGINRSTLWRKMNKMLKNKT</sequence>
<dbReference type="Gene3D" id="3.40.50.10660">
    <property type="entry name" value="PrpR receptor domain-like"/>
    <property type="match status" value="1"/>
</dbReference>
<dbReference type="Gene3D" id="1.10.10.60">
    <property type="entry name" value="Homeodomain-like"/>
    <property type="match status" value="1"/>
</dbReference>
<comment type="caution">
    <text evidence="6">The sequence shown here is derived from an EMBL/GenBank/DDBJ whole genome shotgun (WGS) entry which is preliminary data.</text>
</comment>
<dbReference type="GO" id="GO:0006355">
    <property type="term" value="P:regulation of DNA-templated transcription"/>
    <property type="evidence" value="ECO:0007669"/>
    <property type="project" value="InterPro"/>
</dbReference>
<feature type="domain" description="Sigma-54 factor interaction" evidence="5">
    <location>
        <begin position="333"/>
        <end position="541"/>
    </location>
</feature>
<dbReference type="Gene3D" id="3.40.50.2300">
    <property type="match status" value="1"/>
</dbReference>
<gene>
    <name evidence="6" type="ORF">CF651_17820</name>
</gene>
<organism evidence="6 7">
    <name type="scientific">Paenibacillus rigui</name>
    <dbReference type="NCBI Taxonomy" id="554312"/>
    <lineage>
        <taxon>Bacteria</taxon>
        <taxon>Bacillati</taxon>
        <taxon>Bacillota</taxon>
        <taxon>Bacilli</taxon>
        <taxon>Bacillales</taxon>
        <taxon>Paenibacillaceae</taxon>
        <taxon>Paenibacillus</taxon>
    </lineage>
</organism>
<keyword evidence="7" id="KW-1185">Reference proteome</keyword>
<dbReference type="GO" id="GO:0000156">
    <property type="term" value="F:phosphorelay response regulator activity"/>
    <property type="evidence" value="ECO:0007669"/>
    <property type="project" value="InterPro"/>
</dbReference>
<keyword evidence="2" id="KW-0067">ATP-binding</keyword>
<dbReference type="Pfam" id="PF25601">
    <property type="entry name" value="AAA_lid_14"/>
    <property type="match status" value="1"/>
</dbReference>
<dbReference type="InterPro" id="IPR002197">
    <property type="entry name" value="HTH_Fis"/>
</dbReference>
<dbReference type="InterPro" id="IPR010524">
    <property type="entry name" value="Sig_transdc_resp-reg_PrpR_N"/>
</dbReference>
<dbReference type="SUPFAM" id="SSF159800">
    <property type="entry name" value="PrpR receptor domain-like"/>
    <property type="match status" value="1"/>
</dbReference>
<dbReference type="NCBIfam" id="TIGR00229">
    <property type="entry name" value="sensory_box"/>
    <property type="match status" value="1"/>
</dbReference>
<dbReference type="PANTHER" id="PTHR32071:SF57">
    <property type="entry name" value="C4-DICARBOXYLATE TRANSPORT TRANSCRIPTIONAL REGULATORY PROTEIN DCTD"/>
    <property type="match status" value="1"/>
</dbReference>
<dbReference type="InterPro" id="IPR035965">
    <property type="entry name" value="PAS-like_dom_sf"/>
</dbReference>